<dbReference type="OrthoDB" id="5401170at2759"/>
<keyword evidence="2" id="KW-1185">Reference proteome</keyword>
<reference evidence="1" key="1">
    <citation type="journal article" date="2020" name="Stud. Mycol.">
        <title>101 Dothideomycetes genomes: a test case for predicting lifestyles and emergence of pathogens.</title>
        <authorList>
            <person name="Haridas S."/>
            <person name="Albert R."/>
            <person name="Binder M."/>
            <person name="Bloem J."/>
            <person name="Labutti K."/>
            <person name="Salamov A."/>
            <person name="Andreopoulos B."/>
            <person name="Baker S."/>
            <person name="Barry K."/>
            <person name="Bills G."/>
            <person name="Bluhm B."/>
            <person name="Cannon C."/>
            <person name="Castanera R."/>
            <person name="Culley D."/>
            <person name="Daum C."/>
            <person name="Ezra D."/>
            <person name="Gonzalez J."/>
            <person name="Henrissat B."/>
            <person name="Kuo A."/>
            <person name="Liang C."/>
            <person name="Lipzen A."/>
            <person name="Lutzoni F."/>
            <person name="Magnuson J."/>
            <person name="Mondo S."/>
            <person name="Nolan M."/>
            <person name="Ohm R."/>
            <person name="Pangilinan J."/>
            <person name="Park H.-J."/>
            <person name="Ramirez L."/>
            <person name="Alfaro M."/>
            <person name="Sun H."/>
            <person name="Tritt A."/>
            <person name="Yoshinaga Y."/>
            <person name="Zwiers L.-H."/>
            <person name="Turgeon B."/>
            <person name="Goodwin S."/>
            <person name="Spatafora J."/>
            <person name="Crous P."/>
            <person name="Grigoriev I."/>
        </authorList>
    </citation>
    <scope>NUCLEOTIDE SEQUENCE</scope>
    <source>
        <strain evidence="1">CBS 675.92</strain>
    </source>
</reference>
<protein>
    <recommendedName>
        <fullName evidence="3">Aminoglycoside phosphotransferase domain-containing protein</fullName>
    </recommendedName>
</protein>
<gene>
    <name evidence="1" type="ORF">CC80DRAFT_594384</name>
</gene>
<dbReference type="AlphaFoldDB" id="A0A6A5TU63"/>
<accession>A0A6A5TU63</accession>
<dbReference type="InterPro" id="IPR011009">
    <property type="entry name" value="Kinase-like_dom_sf"/>
</dbReference>
<name>A0A6A5TU63_9PLEO</name>
<organism evidence="1 2">
    <name type="scientific">Byssothecium circinans</name>
    <dbReference type="NCBI Taxonomy" id="147558"/>
    <lineage>
        <taxon>Eukaryota</taxon>
        <taxon>Fungi</taxon>
        <taxon>Dikarya</taxon>
        <taxon>Ascomycota</taxon>
        <taxon>Pezizomycotina</taxon>
        <taxon>Dothideomycetes</taxon>
        <taxon>Pleosporomycetidae</taxon>
        <taxon>Pleosporales</taxon>
        <taxon>Massarineae</taxon>
        <taxon>Massarinaceae</taxon>
        <taxon>Byssothecium</taxon>
    </lineage>
</organism>
<sequence>MVVRHSWASAHASETSHVGSSKNRWTVYLAIPVEDPQELYKGINEAVIKVKFQIRASSEVMRENESWLRENEISLLHHPDSAATKAEIERMRSYLHFGIMPAKIANRDTTDEIHALRLLDDGESSHTPRLWGFLATTVKQRGNHFEEIVGGYFCFMLMSKVPGKRIEYDWYWALSKEERDEIREAFKVALLEVWDNGIEPHDTGLHNLMWDDEERKCYILDFEDCTFFNEEEGAREPKWTDDEWKRWRLAEREPKA</sequence>
<evidence type="ECO:0008006" key="3">
    <source>
        <dbReference type="Google" id="ProtNLM"/>
    </source>
</evidence>
<dbReference type="SUPFAM" id="SSF56112">
    <property type="entry name" value="Protein kinase-like (PK-like)"/>
    <property type="match status" value="1"/>
</dbReference>
<proteinExistence type="predicted"/>
<dbReference type="Gene3D" id="1.10.510.10">
    <property type="entry name" value="Transferase(Phosphotransferase) domain 1"/>
    <property type="match status" value="1"/>
</dbReference>
<dbReference type="EMBL" id="ML976995">
    <property type="protein sequence ID" value="KAF1955192.1"/>
    <property type="molecule type" value="Genomic_DNA"/>
</dbReference>
<evidence type="ECO:0000313" key="2">
    <source>
        <dbReference type="Proteomes" id="UP000800035"/>
    </source>
</evidence>
<evidence type="ECO:0000313" key="1">
    <source>
        <dbReference type="EMBL" id="KAF1955192.1"/>
    </source>
</evidence>
<dbReference type="Proteomes" id="UP000800035">
    <property type="component" value="Unassembled WGS sequence"/>
</dbReference>